<accession>A0AAD4NDN9</accession>
<evidence type="ECO:0000313" key="3">
    <source>
        <dbReference type="EMBL" id="KAI1723303.1"/>
    </source>
</evidence>
<dbReference type="Pfam" id="PF12937">
    <property type="entry name" value="F-box-like"/>
    <property type="match status" value="1"/>
</dbReference>
<protein>
    <recommendedName>
        <fullName evidence="2">F-box domain-containing protein</fullName>
    </recommendedName>
</protein>
<comment type="caution">
    <text evidence="3">The sequence shown here is derived from an EMBL/GenBank/DDBJ whole genome shotgun (WGS) entry which is preliminary data.</text>
</comment>
<sequence>MKSLARPKSMTRRRTTFPLICDVSFEVLRRLSRRDLDNCERVCRQWHAIIHKYVGFMDPRKMDVLRISSICNSSTESDRNESSLSMTLIPTDYDEMRYYHAEKSNRCNRNLEFIMEELRCDIREYIRECSEDERKCQFGYGTQIGATYHKCQATHPSVEELCKRSFAANPEVFFDHLKNILRSIAIDSLVFYNCSFNEHFLACLLKAFTSQQKKHSVSKLIFHSSVIQSNPEAIQLFRQLTLETFIVRDIIVDQIFCNVDAEYSLPWEISPTSETPIHYLEQLHILSAFNCFGEPIKSDFTPEQLMYFMRGHARDRFSKFESISLGRVEHIDKEFVDKFLMRQRITACAPIFESAEIVKFRCKSKMTNFICTVKESRNELNIEIQEFLI</sequence>
<dbReference type="EMBL" id="JAKKPZ010000003">
    <property type="protein sequence ID" value="KAI1723303.1"/>
    <property type="molecule type" value="Genomic_DNA"/>
</dbReference>
<name>A0AAD4NDN9_9BILA</name>
<feature type="coiled-coil region" evidence="1">
    <location>
        <begin position="108"/>
        <end position="135"/>
    </location>
</feature>
<dbReference type="CDD" id="cd09917">
    <property type="entry name" value="F-box_SF"/>
    <property type="match status" value="1"/>
</dbReference>
<reference evidence="3" key="1">
    <citation type="submission" date="2022-01" db="EMBL/GenBank/DDBJ databases">
        <title>Genome Sequence Resource for Two Populations of Ditylenchus destructor, the Migratory Endoparasitic Phytonematode.</title>
        <authorList>
            <person name="Zhang H."/>
            <person name="Lin R."/>
            <person name="Xie B."/>
        </authorList>
    </citation>
    <scope>NUCLEOTIDE SEQUENCE</scope>
    <source>
        <strain evidence="3">BazhouSP</strain>
    </source>
</reference>
<evidence type="ECO:0000256" key="1">
    <source>
        <dbReference type="SAM" id="Coils"/>
    </source>
</evidence>
<dbReference type="AlphaFoldDB" id="A0AAD4NDN9"/>
<organism evidence="3 4">
    <name type="scientific">Ditylenchus destructor</name>
    <dbReference type="NCBI Taxonomy" id="166010"/>
    <lineage>
        <taxon>Eukaryota</taxon>
        <taxon>Metazoa</taxon>
        <taxon>Ecdysozoa</taxon>
        <taxon>Nematoda</taxon>
        <taxon>Chromadorea</taxon>
        <taxon>Rhabditida</taxon>
        <taxon>Tylenchina</taxon>
        <taxon>Tylenchomorpha</taxon>
        <taxon>Sphaerularioidea</taxon>
        <taxon>Anguinidae</taxon>
        <taxon>Anguininae</taxon>
        <taxon>Ditylenchus</taxon>
    </lineage>
</organism>
<proteinExistence type="predicted"/>
<gene>
    <name evidence="3" type="ORF">DdX_03457</name>
</gene>
<evidence type="ECO:0000259" key="2">
    <source>
        <dbReference type="Pfam" id="PF12937"/>
    </source>
</evidence>
<feature type="domain" description="F-box" evidence="2">
    <location>
        <begin position="23"/>
        <end position="51"/>
    </location>
</feature>
<dbReference type="InterPro" id="IPR001810">
    <property type="entry name" value="F-box_dom"/>
</dbReference>
<evidence type="ECO:0000313" key="4">
    <source>
        <dbReference type="Proteomes" id="UP001201812"/>
    </source>
</evidence>
<dbReference type="InterPro" id="IPR036047">
    <property type="entry name" value="F-box-like_dom_sf"/>
</dbReference>
<dbReference type="SUPFAM" id="SSF81383">
    <property type="entry name" value="F-box domain"/>
    <property type="match status" value="1"/>
</dbReference>
<dbReference type="Proteomes" id="UP001201812">
    <property type="component" value="Unassembled WGS sequence"/>
</dbReference>
<keyword evidence="4" id="KW-1185">Reference proteome</keyword>
<keyword evidence="1" id="KW-0175">Coiled coil</keyword>